<evidence type="ECO:0000313" key="4">
    <source>
        <dbReference type="Proteomes" id="UP001565368"/>
    </source>
</evidence>
<dbReference type="Gene3D" id="2.40.160.200">
    <property type="entry name" value="LURP1-related"/>
    <property type="match status" value="1"/>
</dbReference>
<proteinExistence type="inferred from homology"/>
<dbReference type="Proteomes" id="UP001565368">
    <property type="component" value="Unassembled WGS sequence"/>
</dbReference>
<protein>
    <recommendedName>
        <fullName evidence="5">Tubby C-terminal domain-containing protein</fullName>
    </recommendedName>
</protein>
<dbReference type="PANTHER" id="PTHR31087">
    <property type="match status" value="1"/>
</dbReference>
<keyword evidence="2" id="KW-0472">Membrane</keyword>
<reference evidence="3 4" key="1">
    <citation type="submission" date="2023-08" db="EMBL/GenBank/DDBJ databases">
        <title>Annotated Genome Sequence of Vanrija albida AlHP1.</title>
        <authorList>
            <person name="Herzog R."/>
        </authorList>
    </citation>
    <scope>NUCLEOTIDE SEQUENCE [LARGE SCALE GENOMIC DNA]</scope>
    <source>
        <strain evidence="3 4">AlHP1</strain>
    </source>
</reference>
<sequence length="204" mass="22866">MPGYFKSEGSKELVAIDPPVGVLPGYVRREPSVLYMRSKIFSLKDTEFPITDGNGDVVVRVTAPSLSFKFRRDILDDAGNVLFKLHCPPLRLLAKVIAMDADDREVFVVENRFTVKTKMTVTFTNYNSKQKETLHLEGDMLGRSADIRLADGRVVAQLDRQLFKKGEITSNKESYFVWIAPGVDLALLASLCVAFSVIKEQYGQ</sequence>
<dbReference type="Pfam" id="PF04525">
    <property type="entry name" value="LOR"/>
    <property type="match status" value="1"/>
</dbReference>
<accession>A0ABR3QH95</accession>
<dbReference type="InterPro" id="IPR025659">
    <property type="entry name" value="Tubby-like_C"/>
</dbReference>
<dbReference type="InterPro" id="IPR038595">
    <property type="entry name" value="LOR_sf"/>
</dbReference>
<name>A0ABR3QH95_9TREE</name>
<dbReference type="EMBL" id="JBBXJM010000001">
    <property type="protein sequence ID" value="KAL1413746.1"/>
    <property type="molecule type" value="Genomic_DNA"/>
</dbReference>
<keyword evidence="4" id="KW-1185">Reference proteome</keyword>
<comment type="similarity">
    <text evidence="1">Belongs to the LOR family.</text>
</comment>
<gene>
    <name evidence="3" type="ORF">Q8F55_001528</name>
</gene>
<dbReference type="RefSeq" id="XP_069213690.1">
    <property type="nucleotide sequence ID" value="XM_069350146.1"/>
</dbReference>
<evidence type="ECO:0000256" key="2">
    <source>
        <dbReference type="SAM" id="Phobius"/>
    </source>
</evidence>
<feature type="transmembrane region" description="Helical" evidence="2">
    <location>
        <begin position="175"/>
        <end position="198"/>
    </location>
</feature>
<keyword evidence="2" id="KW-0812">Transmembrane</keyword>
<keyword evidence="2" id="KW-1133">Transmembrane helix</keyword>
<dbReference type="PANTHER" id="PTHR31087:SF161">
    <property type="entry name" value="TUBBY C 2 FAMILY PROTEIN"/>
    <property type="match status" value="1"/>
</dbReference>
<organism evidence="3 4">
    <name type="scientific">Vanrija albida</name>
    <dbReference type="NCBI Taxonomy" id="181172"/>
    <lineage>
        <taxon>Eukaryota</taxon>
        <taxon>Fungi</taxon>
        <taxon>Dikarya</taxon>
        <taxon>Basidiomycota</taxon>
        <taxon>Agaricomycotina</taxon>
        <taxon>Tremellomycetes</taxon>
        <taxon>Trichosporonales</taxon>
        <taxon>Trichosporonaceae</taxon>
        <taxon>Vanrija</taxon>
    </lineage>
</organism>
<dbReference type="SUPFAM" id="SSF54518">
    <property type="entry name" value="Tubby C-terminal domain-like"/>
    <property type="match status" value="1"/>
</dbReference>
<evidence type="ECO:0000313" key="3">
    <source>
        <dbReference type="EMBL" id="KAL1413746.1"/>
    </source>
</evidence>
<evidence type="ECO:0008006" key="5">
    <source>
        <dbReference type="Google" id="ProtNLM"/>
    </source>
</evidence>
<comment type="caution">
    <text evidence="3">The sequence shown here is derived from an EMBL/GenBank/DDBJ whole genome shotgun (WGS) entry which is preliminary data.</text>
</comment>
<dbReference type="InterPro" id="IPR007612">
    <property type="entry name" value="LOR"/>
</dbReference>
<dbReference type="GeneID" id="95982571"/>
<evidence type="ECO:0000256" key="1">
    <source>
        <dbReference type="ARBA" id="ARBA00005437"/>
    </source>
</evidence>